<comment type="caution">
    <text evidence="1">The sequence shown here is derived from an EMBL/GenBank/DDBJ whole genome shotgun (WGS) entry which is preliminary data.</text>
</comment>
<gene>
    <name evidence="1" type="ORF">NK118_04365</name>
</gene>
<accession>A0ABT1EI90</accession>
<name>A0ABT1EI90_9FIRM</name>
<evidence type="ECO:0000313" key="1">
    <source>
        <dbReference type="EMBL" id="MCP1109482.1"/>
    </source>
</evidence>
<organism evidence="1 2">
    <name type="scientific">Ohessyouella blattaphilus</name>
    <dbReference type="NCBI Taxonomy" id="2949333"/>
    <lineage>
        <taxon>Bacteria</taxon>
        <taxon>Bacillati</taxon>
        <taxon>Bacillota</taxon>
        <taxon>Clostridia</taxon>
        <taxon>Lachnospirales</taxon>
        <taxon>Lachnospiraceae</taxon>
        <taxon>Ohessyouella</taxon>
    </lineage>
</organism>
<reference evidence="1 2" key="1">
    <citation type="journal article" date="2022" name="Genome Biol. Evol.">
        <title>Host diet, physiology and behaviors set the stage for Lachnospiraceae cladogenesis.</title>
        <authorList>
            <person name="Vera-Ponce De Leon A."/>
            <person name="Schneider M."/>
            <person name="Jahnes B.C."/>
            <person name="Sadowski V."/>
            <person name="Camuy-Velez L.A."/>
            <person name="Duan J."/>
            <person name="Sabree Z.L."/>
        </authorList>
    </citation>
    <scope>NUCLEOTIDE SEQUENCE [LARGE SCALE GENOMIC DNA]</scope>
    <source>
        <strain evidence="1 2">PAL227</strain>
    </source>
</reference>
<proteinExistence type="predicted"/>
<evidence type="ECO:0000313" key="2">
    <source>
        <dbReference type="Proteomes" id="UP001523565"/>
    </source>
</evidence>
<keyword evidence="2" id="KW-1185">Reference proteome</keyword>
<sequence length="22" mass="2560">MWLDIRIIWKTIQVVFNGKGAA</sequence>
<dbReference type="Proteomes" id="UP001523565">
    <property type="component" value="Unassembled WGS sequence"/>
</dbReference>
<protein>
    <submittedName>
        <fullName evidence="1">Uncharacterized protein</fullName>
    </submittedName>
</protein>
<dbReference type="EMBL" id="JAMZFV010000004">
    <property type="protein sequence ID" value="MCP1109482.1"/>
    <property type="molecule type" value="Genomic_DNA"/>
</dbReference>